<gene>
    <name evidence="2" type="ORF">FCE95_04280</name>
</gene>
<dbReference type="InterPro" id="IPR003347">
    <property type="entry name" value="JmjC_dom"/>
</dbReference>
<dbReference type="Proteomes" id="UP000308707">
    <property type="component" value="Unassembled WGS sequence"/>
</dbReference>
<proteinExistence type="predicted"/>
<dbReference type="RefSeq" id="WP_137265728.1">
    <property type="nucleotide sequence ID" value="NZ_SZUA01000001.1"/>
</dbReference>
<comment type="caution">
    <text evidence="2">The sequence shown here is derived from an EMBL/GenBank/DDBJ whole genome shotgun (WGS) entry which is preliminary data.</text>
</comment>
<dbReference type="InterPro" id="IPR014710">
    <property type="entry name" value="RmlC-like_jellyroll"/>
</dbReference>
<dbReference type="PROSITE" id="PS51184">
    <property type="entry name" value="JMJC"/>
    <property type="match status" value="1"/>
</dbReference>
<dbReference type="SUPFAM" id="SSF51197">
    <property type="entry name" value="Clavaminate synthase-like"/>
    <property type="match status" value="1"/>
</dbReference>
<dbReference type="EMBL" id="SZUA01000001">
    <property type="protein sequence ID" value="TKR33521.1"/>
    <property type="molecule type" value="Genomic_DNA"/>
</dbReference>
<organism evidence="2 3">
    <name type="scientific">Luteimonas gilva</name>
    <dbReference type="NCBI Taxonomy" id="2572684"/>
    <lineage>
        <taxon>Bacteria</taxon>
        <taxon>Pseudomonadati</taxon>
        <taxon>Pseudomonadota</taxon>
        <taxon>Gammaproteobacteria</taxon>
        <taxon>Lysobacterales</taxon>
        <taxon>Lysobacteraceae</taxon>
        <taxon>Luteimonas</taxon>
    </lineage>
</organism>
<dbReference type="PANTHER" id="PTHR12461:SF105">
    <property type="entry name" value="HYPOXIA-INDUCIBLE FACTOR 1-ALPHA INHIBITOR"/>
    <property type="match status" value="1"/>
</dbReference>
<dbReference type="SMART" id="SM00558">
    <property type="entry name" value="JmjC"/>
    <property type="match status" value="1"/>
</dbReference>
<evidence type="ECO:0000313" key="3">
    <source>
        <dbReference type="Proteomes" id="UP000308707"/>
    </source>
</evidence>
<evidence type="ECO:0000259" key="1">
    <source>
        <dbReference type="PROSITE" id="PS51184"/>
    </source>
</evidence>
<protein>
    <submittedName>
        <fullName evidence="2">Cupin-like domain-containing protein</fullName>
    </submittedName>
</protein>
<dbReference type="AlphaFoldDB" id="A0A4U5JXT0"/>
<accession>A0A4U5JXT0</accession>
<feature type="domain" description="JmjC" evidence="1">
    <location>
        <begin position="108"/>
        <end position="269"/>
    </location>
</feature>
<dbReference type="OrthoDB" id="479699at2"/>
<dbReference type="Gene3D" id="2.60.120.10">
    <property type="entry name" value="Jelly Rolls"/>
    <property type="match status" value="1"/>
</dbReference>
<keyword evidence="3" id="KW-1185">Reference proteome</keyword>
<dbReference type="InterPro" id="IPR041667">
    <property type="entry name" value="Cupin_8"/>
</dbReference>
<evidence type="ECO:0000313" key="2">
    <source>
        <dbReference type="EMBL" id="TKR33521.1"/>
    </source>
</evidence>
<dbReference type="PANTHER" id="PTHR12461">
    <property type="entry name" value="HYPOXIA-INDUCIBLE FACTOR 1 ALPHA INHIBITOR-RELATED"/>
    <property type="match status" value="1"/>
</dbReference>
<reference evidence="2 3" key="1">
    <citation type="submission" date="2019-04" db="EMBL/GenBank/DDBJ databases">
        <title>Reference strain of H23.</title>
        <authorList>
            <person name="Luo X."/>
        </authorList>
    </citation>
    <scope>NUCLEOTIDE SEQUENCE [LARGE SCALE GENOMIC DNA]</scope>
    <source>
        <strain evidence="2 3">H23</strain>
    </source>
</reference>
<name>A0A4U5JXT0_9GAMM</name>
<dbReference type="Pfam" id="PF13621">
    <property type="entry name" value="Cupin_8"/>
    <property type="match status" value="1"/>
</dbReference>
<sequence>MPRAIEEIRASERTVALEDLIGADRPLVLRGLCRGWPIVAAARESDTAFAQALAAYDNGAPVDTLRMAPEAEGVIGYNENFTAFNYDHYRVTVTQVLQRLAAASREARPPGIALQSASIPACLPGFAQAHPLPLLEPSVQPRLWIGNRVTTPAHFDEYHNIAVTVAGRRRFTLFPIEQIGNLYIGSPDFAPTGAAIGIARLDRPDDPRFPRLREALAHAQQAELEPGDAIYMPPLWWHHVESLLPLNALVNYWWRPNPRDRYVPDTALGCLMHCLLTFRNLPPAQRAAWRTVLDHYVFSEDSPAPHLPPERRGMLGDMTPELAAELKRKIRPYLDD</sequence>